<keyword evidence="3" id="KW-1185">Reference proteome</keyword>
<accession>A0ABR1FW30</accession>
<feature type="region of interest" description="Disordered" evidence="1">
    <location>
        <begin position="148"/>
        <end position="216"/>
    </location>
</feature>
<dbReference type="Proteomes" id="UP001363151">
    <property type="component" value="Unassembled WGS sequence"/>
</dbReference>
<gene>
    <name evidence="2" type="ORF">SO694_00029330</name>
</gene>
<evidence type="ECO:0000256" key="1">
    <source>
        <dbReference type="SAM" id="MobiDB-lite"/>
    </source>
</evidence>
<evidence type="ECO:0000313" key="2">
    <source>
        <dbReference type="EMBL" id="KAK7239845.1"/>
    </source>
</evidence>
<reference evidence="2 3" key="1">
    <citation type="submission" date="2024-03" db="EMBL/GenBank/DDBJ databases">
        <title>Aureococcus anophagefferens CCMP1851 and Kratosvirus quantuckense: Draft genome of a second virus-susceptible host strain in the model system.</title>
        <authorList>
            <person name="Chase E."/>
            <person name="Truchon A.R."/>
            <person name="Schepens W."/>
            <person name="Wilhelm S.W."/>
        </authorList>
    </citation>
    <scope>NUCLEOTIDE SEQUENCE [LARGE SCALE GENOMIC DNA]</scope>
    <source>
        <strain evidence="2 3">CCMP1851</strain>
    </source>
</reference>
<feature type="compositionally biased region" description="Low complexity" evidence="1">
    <location>
        <begin position="180"/>
        <end position="216"/>
    </location>
</feature>
<name>A0ABR1FW30_AURAN</name>
<feature type="compositionally biased region" description="Basic and acidic residues" evidence="1">
    <location>
        <begin position="44"/>
        <end position="54"/>
    </location>
</feature>
<organism evidence="2 3">
    <name type="scientific">Aureococcus anophagefferens</name>
    <name type="common">Harmful bloom alga</name>
    <dbReference type="NCBI Taxonomy" id="44056"/>
    <lineage>
        <taxon>Eukaryota</taxon>
        <taxon>Sar</taxon>
        <taxon>Stramenopiles</taxon>
        <taxon>Ochrophyta</taxon>
        <taxon>Pelagophyceae</taxon>
        <taxon>Pelagomonadales</taxon>
        <taxon>Pelagomonadaceae</taxon>
        <taxon>Aureococcus</taxon>
    </lineage>
</organism>
<feature type="region of interest" description="Disordered" evidence="1">
    <location>
        <begin position="22"/>
        <end position="62"/>
    </location>
</feature>
<sequence>MGDADASSMNEALVASAAEAGEADAFASVTTSALSAPETVAPRPRRDGRADGRLPRHLGHGRRVDLRPRRRLRGHLGLPRRRGRVRDARRLRRGRRRNVVATTTTANDGSQMTTVSGDAEVNEYTLALACADDPSLADVVAFRVSFTPRDARAPPPPDERRADARADGAVLEITPSARWRPASPASTATSAGTTSAPRRSAGRSTSPSRTRTAPSS</sequence>
<protein>
    <recommendedName>
        <fullName evidence="4">Cadherin domain-containing protein</fullName>
    </recommendedName>
</protein>
<evidence type="ECO:0008006" key="4">
    <source>
        <dbReference type="Google" id="ProtNLM"/>
    </source>
</evidence>
<evidence type="ECO:0000313" key="3">
    <source>
        <dbReference type="Proteomes" id="UP001363151"/>
    </source>
</evidence>
<feature type="compositionally biased region" description="Basic and acidic residues" evidence="1">
    <location>
        <begin position="149"/>
        <end position="166"/>
    </location>
</feature>
<dbReference type="EMBL" id="JBBJCI010000222">
    <property type="protein sequence ID" value="KAK7239845.1"/>
    <property type="molecule type" value="Genomic_DNA"/>
</dbReference>
<proteinExistence type="predicted"/>
<comment type="caution">
    <text evidence="2">The sequence shown here is derived from an EMBL/GenBank/DDBJ whole genome shotgun (WGS) entry which is preliminary data.</text>
</comment>